<organism evidence="2 3">
    <name type="scientific">Periconia macrospinosa</name>
    <dbReference type="NCBI Taxonomy" id="97972"/>
    <lineage>
        <taxon>Eukaryota</taxon>
        <taxon>Fungi</taxon>
        <taxon>Dikarya</taxon>
        <taxon>Ascomycota</taxon>
        <taxon>Pezizomycotina</taxon>
        <taxon>Dothideomycetes</taxon>
        <taxon>Pleosporomycetidae</taxon>
        <taxon>Pleosporales</taxon>
        <taxon>Massarineae</taxon>
        <taxon>Periconiaceae</taxon>
        <taxon>Periconia</taxon>
    </lineage>
</organism>
<dbReference type="InterPro" id="IPR036770">
    <property type="entry name" value="Ankyrin_rpt-contain_sf"/>
</dbReference>
<dbReference type="Proteomes" id="UP000244855">
    <property type="component" value="Unassembled WGS sequence"/>
</dbReference>
<evidence type="ECO:0000313" key="2">
    <source>
        <dbReference type="EMBL" id="PVI07486.1"/>
    </source>
</evidence>
<dbReference type="EMBL" id="KZ805304">
    <property type="protein sequence ID" value="PVI07486.1"/>
    <property type="molecule type" value="Genomic_DNA"/>
</dbReference>
<dbReference type="STRING" id="97972.A0A2V1EAT6"/>
<feature type="compositionally biased region" description="Basic and acidic residues" evidence="1">
    <location>
        <begin position="370"/>
        <end position="384"/>
    </location>
</feature>
<protein>
    <submittedName>
        <fullName evidence="2">Uncharacterized protein</fullName>
    </submittedName>
</protein>
<reference evidence="2 3" key="1">
    <citation type="journal article" date="2018" name="Sci. Rep.">
        <title>Comparative genomics provides insights into the lifestyle and reveals functional heterogeneity of dark septate endophytic fungi.</title>
        <authorList>
            <person name="Knapp D.G."/>
            <person name="Nemeth J.B."/>
            <person name="Barry K."/>
            <person name="Hainaut M."/>
            <person name="Henrissat B."/>
            <person name="Johnson J."/>
            <person name="Kuo A."/>
            <person name="Lim J.H.P."/>
            <person name="Lipzen A."/>
            <person name="Nolan M."/>
            <person name="Ohm R.A."/>
            <person name="Tamas L."/>
            <person name="Grigoriev I.V."/>
            <person name="Spatafora J.W."/>
            <person name="Nagy L.G."/>
            <person name="Kovacs G.M."/>
        </authorList>
    </citation>
    <scope>NUCLEOTIDE SEQUENCE [LARGE SCALE GENOMIC DNA]</scope>
    <source>
        <strain evidence="2 3">DSE2036</strain>
    </source>
</reference>
<name>A0A2V1EAT6_9PLEO</name>
<dbReference type="OrthoDB" id="1722345at2759"/>
<keyword evidence="3" id="KW-1185">Reference proteome</keyword>
<sequence>MNCNGQILSDPSSPRTIELRSLLRTYENAGDLQSLLSTLHSSPHSMREGEIAYRISDTANCAIEHAVAANDITRIRELLTQWREAAEANAQMGNGDAGSSHLNIREEILAVAVRNRNRDIAELLMQNGVGVGGEVVRAIQDEFEKLDTDVAALLDVLDGLVASGWDVNAELKDPHYRHAIRLAVHERQTSSSSSSSTNETPFLDWLLAHNASPNITSTHWSMCTTSTYTIFIEPKQTLASLASMRKLLAHGAAPDANVLHKAIRLPKSHPDRIPMIELQLSHGADVNALEAGMWWTCNGKFPYITHATPLFEAVVAEDVGVVRMLAGWGADARVRSEVEHCASMKTGLNALEAMRASRDEEIRALADERWGKETRAQERERRDVLASLGPRRVVRTKTEHSKENP</sequence>
<evidence type="ECO:0000256" key="1">
    <source>
        <dbReference type="SAM" id="MobiDB-lite"/>
    </source>
</evidence>
<feature type="region of interest" description="Disordered" evidence="1">
    <location>
        <begin position="370"/>
        <end position="405"/>
    </location>
</feature>
<proteinExistence type="predicted"/>
<evidence type="ECO:0000313" key="3">
    <source>
        <dbReference type="Proteomes" id="UP000244855"/>
    </source>
</evidence>
<dbReference type="Gene3D" id="1.25.40.20">
    <property type="entry name" value="Ankyrin repeat-containing domain"/>
    <property type="match status" value="2"/>
</dbReference>
<gene>
    <name evidence="2" type="ORF">DM02DRAFT_703474</name>
</gene>
<accession>A0A2V1EAT6</accession>
<dbReference type="AlphaFoldDB" id="A0A2V1EAT6"/>
<feature type="compositionally biased region" description="Basic and acidic residues" evidence="1">
    <location>
        <begin position="396"/>
        <end position="405"/>
    </location>
</feature>
<dbReference type="SUPFAM" id="SSF48403">
    <property type="entry name" value="Ankyrin repeat"/>
    <property type="match status" value="1"/>
</dbReference>